<dbReference type="Pfam" id="PF13649">
    <property type="entry name" value="Methyltransf_25"/>
    <property type="match status" value="1"/>
</dbReference>
<proteinExistence type="predicted"/>
<dbReference type="InterPro" id="IPR041698">
    <property type="entry name" value="Methyltransf_25"/>
</dbReference>
<dbReference type="Proteomes" id="UP000193431">
    <property type="component" value="Chromosome"/>
</dbReference>
<dbReference type="EMBL" id="CP019344">
    <property type="protein sequence ID" value="ARN79205.1"/>
    <property type="molecule type" value="Genomic_DNA"/>
</dbReference>
<dbReference type="OrthoDB" id="20930at2"/>
<name>A0A1W6MNN5_9FLAO</name>
<dbReference type="AlphaFoldDB" id="A0A1W6MNN5"/>
<organism evidence="2 3">
    <name type="scientific">Nonlabens spongiae</name>
    <dbReference type="NCBI Taxonomy" id="331648"/>
    <lineage>
        <taxon>Bacteria</taxon>
        <taxon>Pseudomonadati</taxon>
        <taxon>Bacteroidota</taxon>
        <taxon>Flavobacteriia</taxon>
        <taxon>Flavobacteriales</taxon>
        <taxon>Flavobacteriaceae</taxon>
        <taxon>Nonlabens</taxon>
    </lineage>
</organism>
<dbReference type="Gene3D" id="3.40.50.150">
    <property type="entry name" value="Vaccinia Virus protein VP39"/>
    <property type="match status" value="1"/>
</dbReference>
<feature type="domain" description="Methyltransferase" evidence="1">
    <location>
        <begin position="61"/>
        <end position="144"/>
    </location>
</feature>
<evidence type="ECO:0000313" key="2">
    <source>
        <dbReference type="EMBL" id="ARN79205.1"/>
    </source>
</evidence>
<dbReference type="GO" id="GO:0032259">
    <property type="term" value="P:methylation"/>
    <property type="evidence" value="ECO:0007669"/>
    <property type="project" value="UniProtKB-KW"/>
</dbReference>
<keyword evidence="2" id="KW-0808">Transferase</keyword>
<evidence type="ECO:0000313" key="3">
    <source>
        <dbReference type="Proteomes" id="UP000193431"/>
    </source>
</evidence>
<keyword evidence="2" id="KW-0489">Methyltransferase</keyword>
<dbReference type="GO" id="GO:0008168">
    <property type="term" value="F:methyltransferase activity"/>
    <property type="evidence" value="ECO:0007669"/>
    <property type="project" value="UniProtKB-KW"/>
</dbReference>
<protein>
    <submittedName>
        <fullName evidence="2">SAM-dependent methyltransferase</fullName>
    </submittedName>
</protein>
<gene>
    <name evidence="2" type="ORF">BST97_15115</name>
</gene>
<dbReference type="STRING" id="331648.BST97_15115"/>
<reference evidence="2 3" key="1">
    <citation type="submission" date="2016-11" db="EMBL/GenBank/DDBJ databases">
        <title>Trade-off between light-utilization and light-protection in marine flavobacteria.</title>
        <authorList>
            <person name="Kumagai Y."/>
        </authorList>
    </citation>
    <scope>NUCLEOTIDE SEQUENCE [LARGE SCALE GENOMIC DNA]</scope>
    <source>
        <strain evidence="2 3">JCM 13191</strain>
    </source>
</reference>
<dbReference type="InterPro" id="IPR029063">
    <property type="entry name" value="SAM-dependent_MTases_sf"/>
</dbReference>
<dbReference type="SUPFAM" id="SSF53335">
    <property type="entry name" value="S-adenosyl-L-methionine-dependent methyltransferases"/>
    <property type="match status" value="1"/>
</dbReference>
<keyword evidence="3" id="KW-1185">Reference proteome</keyword>
<sequence length="217" mass="24422">MKTKKPWPTKAAMDQIYKLGLWGKNGDAFYSGEGSHDHEIIAPYIQVVKEFLNSFENKLSVCDLGCGDFNVGRHFLDQVFSYTAVDIVQDLINHNRSNFHHPKLQFKCLDIATVPLPPADCVFLRQVLQHLSNAEISAIVAKLKTYKYLILTEHLPNGEFVPNLDIISGQGTRLKRNSGVVLTEPPFELDVVEEKEILAVDLGGKMGRIVTKLFTLR</sequence>
<dbReference type="RefSeq" id="WP_085768008.1">
    <property type="nucleotide sequence ID" value="NZ_CP019344.1"/>
</dbReference>
<accession>A0A1W6MNN5</accession>
<evidence type="ECO:0000259" key="1">
    <source>
        <dbReference type="Pfam" id="PF13649"/>
    </source>
</evidence>